<organism evidence="1 2">
    <name type="scientific">Hymenobacter volaticus</name>
    <dbReference type="NCBI Taxonomy" id="2932254"/>
    <lineage>
        <taxon>Bacteria</taxon>
        <taxon>Pseudomonadati</taxon>
        <taxon>Bacteroidota</taxon>
        <taxon>Cytophagia</taxon>
        <taxon>Cytophagales</taxon>
        <taxon>Hymenobacteraceae</taxon>
        <taxon>Hymenobacter</taxon>
    </lineage>
</organism>
<keyword evidence="2" id="KW-1185">Reference proteome</keyword>
<protein>
    <submittedName>
        <fullName evidence="1">Uncharacterized protein</fullName>
    </submittedName>
</protein>
<gene>
    <name evidence="1" type="ORF">MUN86_11465</name>
</gene>
<name>A0ABY4GC42_9BACT</name>
<dbReference type="Proteomes" id="UP000830401">
    <property type="component" value="Chromosome"/>
</dbReference>
<proteinExistence type="predicted"/>
<evidence type="ECO:0000313" key="2">
    <source>
        <dbReference type="Proteomes" id="UP000830401"/>
    </source>
</evidence>
<dbReference type="EMBL" id="CP095061">
    <property type="protein sequence ID" value="UOQ68403.1"/>
    <property type="molecule type" value="Genomic_DNA"/>
</dbReference>
<sequence>MAVASCGQAEKFRYPVVVTADKAAIYAQPDTSADTRIMFAKRGDTLDLKAGAVNGLYTVAPKPGASFFPSTVPKALLTRSICRFRIPLFVLPKTPLFLEVAKQRRKNKQQTALTDTYQVERQPLQATLY</sequence>
<reference evidence="1" key="1">
    <citation type="submission" date="2022-04" db="EMBL/GenBank/DDBJ databases">
        <title>Hymenobacter sp. isolated from the air.</title>
        <authorList>
            <person name="Won M."/>
            <person name="Lee C.-M."/>
            <person name="Woen H.-Y."/>
            <person name="Kwon S.-W."/>
        </authorList>
    </citation>
    <scope>NUCLEOTIDE SEQUENCE</scope>
    <source>
        <strain evidence="1">5420S-77</strain>
    </source>
</reference>
<evidence type="ECO:0000313" key="1">
    <source>
        <dbReference type="EMBL" id="UOQ68403.1"/>
    </source>
</evidence>
<accession>A0ABY4GC42</accession>